<dbReference type="AlphaFoldDB" id="A0A1M7ALF8"/>
<dbReference type="PRINTS" id="PR00420">
    <property type="entry name" value="RNGMNOXGNASE"/>
</dbReference>
<gene>
    <name evidence="3" type="ORF">SAMN05444342_3782</name>
</gene>
<protein>
    <submittedName>
        <fullName evidence="3">2-polyprenyl-6-methoxyphenol hydroxylase</fullName>
    </submittedName>
</protein>
<dbReference type="Proteomes" id="UP000184203">
    <property type="component" value="Unassembled WGS sequence"/>
</dbReference>
<dbReference type="Pfam" id="PF01494">
    <property type="entry name" value="FAD_binding_3"/>
    <property type="match status" value="1"/>
</dbReference>
<keyword evidence="1" id="KW-0472">Membrane</keyword>
<sequence>MTTTIRYGNDMRILVVGGGIAGLTLAGLLEQRGFSPDVVEKSSNYGGLGYTLSLWPAGSNILKGLGKYDELLDNADQFEEYHVLDHDGTHLHGYDMGSLADEYGETYLIWRPNLVDVLQETISEENLRMGTTVTEIDQHSDEVDVTFTDGTTATYDLVVGADGIHSKVRDLVFGEVELTYHDMTGWAFWVDPSLATSGEVQEHWGAGRFAGLYPTEDKLACFLAATAPEGAPDPVDERLDRVRETFDDMGGLVPDILGEMDDPAEMWHDDFYDLHMDEWTKGRVVLIGDAGHAILPTGGVGASMAMESAAVLADELTRTDSKYLEQGLEHYVSRRRDRVDTVQKKSRRLGSFVMVQNHLLAELRDKSVKFYSQERMEEYFRDFLSSKI</sequence>
<dbReference type="RefSeq" id="WP_018128866.1">
    <property type="nucleotide sequence ID" value="NZ_AEMG01000002.1"/>
</dbReference>
<accession>A0A1M7ALF8</accession>
<dbReference type="EMBL" id="FRAN01000007">
    <property type="protein sequence ID" value="SHL43485.1"/>
    <property type="molecule type" value="Genomic_DNA"/>
</dbReference>
<organism evidence="3 4">
    <name type="scientific">Haladaptatus paucihalophilus DX253</name>
    <dbReference type="NCBI Taxonomy" id="797209"/>
    <lineage>
        <taxon>Archaea</taxon>
        <taxon>Methanobacteriati</taxon>
        <taxon>Methanobacteriota</taxon>
        <taxon>Stenosarchaea group</taxon>
        <taxon>Halobacteria</taxon>
        <taxon>Halobacteriales</taxon>
        <taxon>Haladaptataceae</taxon>
        <taxon>Haladaptatus</taxon>
    </lineage>
</organism>
<dbReference type="OrthoDB" id="213386at2157"/>
<keyword evidence="1" id="KW-0812">Transmembrane</keyword>
<dbReference type="Gene3D" id="3.50.50.60">
    <property type="entry name" value="FAD/NAD(P)-binding domain"/>
    <property type="match status" value="1"/>
</dbReference>
<dbReference type="InterPro" id="IPR002938">
    <property type="entry name" value="FAD-bd"/>
</dbReference>
<keyword evidence="4" id="KW-1185">Reference proteome</keyword>
<evidence type="ECO:0000313" key="4">
    <source>
        <dbReference type="Proteomes" id="UP000184203"/>
    </source>
</evidence>
<evidence type="ECO:0000256" key="1">
    <source>
        <dbReference type="SAM" id="Phobius"/>
    </source>
</evidence>
<dbReference type="SUPFAM" id="SSF51905">
    <property type="entry name" value="FAD/NAD(P)-binding domain"/>
    <property type="match status" value="1"/>
</dbReference>
<feature type="transmembrane region" description="Helical" evidence="1">
    <location>
        <begin position="12"/>
        <end position="29"/>
    </location>
</feature>
<evidence type="ECO:0000259" key="2">
    <source>
        <dbReference type="Pfam" id="PF01494"/>
    </source>
</evidence>
<dbReference type="InterPro" id="IPR036188">
    <property type="entry name" value="FAD/NAD-bd_sf"/>
</dbReference>
<proteinExistence type="predicted"/>
<dbReference type="GO" id="GO:0071949">
    <property type="term" value="F:FAD binding"/>
    <property type="evidence" value="ECO:0007669"/>
    <property type="project" value="InterPro"/>
</dbReference>
<name>A0A1M7ALF8_HALPU</name>
<evidence type="ECO:0000313" key="3">
    <source>
        <dbReference type="EMBL" id="SHL43485.1"/>
    </source>
</evidence>
<keyword evidence="1" id="KW-1133">Transmembrane helix</keyword>
<dbReference type="PANTHER" id="PTHR46865:SF8">
    <property type="entry name" value="POSSIBLE OXIDOREDUCTASE"/>
    <property type="match status" value="1"/>
</dbReference>
<reference evidence="4" key="1">
    <citation type="submission" date="2016-11" db="EMBL/GenBank/DDBJ databases">
        <authorList>
            <person name="Varghese N."/>
            <person name="Submissions S."/>
        </authorList>
    </citation>
    <scope>NUCLEOTIDE SEQUENCE [LARGE SCALE GENOMIC DNA]</scope>
    <source>
        <strain evidence="4">DX253</strain>
    </source>
</reference>
<feature type="domain" description="FAD-binding" evidence="2">
    <location>
        <begin position="11"/>
        <end position="343"/>
    </location>
</feature>
<dbReference type="PANTHER" id="PTHR46865">
    <property type="entry name" value="OXIDOREDUCTASE-RELATED"/>
    <property type="match status" value="1"/>
</dbReference>
<dbReference type="InterPro" id="IPR051704">
    <property type="entry name" value="FAD_aromatic-hydroxylase"/>
</dbReference>